<evidence type="ECO:0000313" key="3">
    <source>
        <dbReference type="EMBL" id="KAG9323970.1"/>
    </source>
</evidence>
<protein>
    <submittedName>
        <fullName evidence="3">Uncharacterized protein</fullName>
    </submittedName>
</protein>
<keyword evidence="2" id="KW-1133">Transmembrane helix</keyword>
<feature type="transmembrane region" description="Helical" evidence="2">
    <location>
        <begin position="263"/>
        <end position="283"/>
    </location>
</feature>
<reference evidence="3" key="1">
    <citation type="submission" date="2021-07" db="EMBL/GenBank/DDBJ databases">
        <title>Draft genome of Mortierella alpina, strain LL118, isolated from an aspen leaf litter sample.</title>
        <authorList>
            <person name="Yang S."/>
            <person name="Vinatzer B.A."/>
        </authorList>
    </citation>
    <scope>NUCLEOTIDE SEQUENCE</scope>
    <source>
        <strain evidence="3">LL118</strain>
    </source>
</reference>
<evidence type="ECO:0000313" key="4">
    <source>
        <dbReference type="Proteomes" id="UP000717515"/>
    </source>
</evidence>
<feature type="region of interest" description="Disordered" evidence="1">
    <location>
        <begin position="440"/>
        <end position="497"/>
    </location>
</feature>
<dbReference type="AlphaFoldDB" id="A0A9P8A6Z9"/>
<feature type="region of interest" description="Disordered" evidence="1">
    <location>
        <begin position="22"/>
        <end position="47"/>
    </location>
</feature>
<gene>
    <name evidence="3" type="ORF">KVV02_003241</name>
</gene>
<organism evidence="3 4">
    <name type="scientific">Mortierella alpina</name>
    <name type="common">Oleaginous fungus</name>
    <name type="synonym">Mortierella renispora</name>
    <dbReference type="NCBI Taxonomy" id="64518"/>
    <lineage>
        <taxon>Eukaryota</taxon>
        <taxon>Fungi</taxon>
        <taxon>Fungi incertae sedis</taxon>
        <taxon>Mucoromycota</taxon>
        <taxon>Mortierellomycotina</taxon>
        <taxon>Mortierellomycetes</taxon>
        <taxon>Mortierellales</taxon>
        <taxon>Mortierellaceae</taxon>
        <taxon>Mortierella</taxon>
    </lineage>
</organism>
<evidence type="ECO:0000256" key="2">
    <source>
        <dbReference type="SAM" id="Phobius"/>
    </source>
</evidence>
<name>A0A9P8A6Z9_MORAP</name>
<feature type="compositionally biased region" description="Polar residues" evidence="1">
    <location>
        <begin position="220"/>
        <end position="231"/>
    </location>
</feature>
<sequence length="497" mass="54001">MHQAYHQSPTLSASQALLARSQAAPGAPGLSGGGLDVSHSPSFQGYHQPVQYQPAFQTSPPLPMQGGPVSHPGYRASLSGYPSSVPGEPMGAHGYISGGEEHLDYVVDPYRSAYSQQHSASVLPYQEDLNQPSYNPRYSVVSSGGASGQHYPMQMLHSRDSNQALLSAPFQPQASPAMHQLSQAESRMSQPLHQGGQETEEDENDRLQRIAHSKDDVNGNRRSNSGSQTKVFATLDDSEEEGQEKGESRWRERKRCFCCSRRVCVYLSFLFAICLGIALFFIVPRAPSFTYSSLRPLGPPVVTRDHIEEPFTLQVRVDNTDNYLPFRLNSMDMNVWMKIDFTKIGNNDDLPSNYIIKPRQVSVISIPMALNYTSLKVDTNADGTLQTLFTACKPVPPNSPDPIVGLNLVFGGKMFVWGLSWVWKPEFSFNVDSAPCPVNARDPVEIEPPPPQATPTSGPVNGTTTVGTRTGSATASATGTHLSTMTTASASGATTPP</sequence>
<evidence type="ECO:0000256" key="1">
    <source>
        <dbReference type="SAM" id="MobiDB-lite"/>
    </source>
</evidence>
<keyword evidence="2" id="KW-0812">Transmembrane</keyword>
<feature type="compositionally biased region" description="Polar residues" evidence="1">
    <location>
        <begin position="172"/>
        <end position="192"/>
    </location>
</feature>
<feature type="compositionally biased region" description="Low complexity" evidence="1">
    <location>
        <begin position="454"/>
        <end position="497"/>
    </location>
</feature>
<comment type="caution">
    <text evidence="3">The sequence shown here is derived from an EMBL/GenBank/DDBJ whole genome shotgun (WGS) entry which is preliminary data.</text>
</comment>
<keyword evidence="2" id="KW-0472">Membrane</keyword>
<dbReference type="Proteomes" id="UP000717515">
    <property type="component" value="Unassembled WGS sequence"/>
</dbReference>
<feature type="region of interest" description="Disordered" evidence="1">
    <location>
        <begin position="172"/>
        <end position="247"/>
    </location>
</feature>
<accession>A0A9P8A6Z9</accession>
<dbReference type="EMBL" id="JAIFTL010000082">
    <property type="protein sequence ID" value="KAG9323970.1"/>
    <property type="molecule type" value="Genomic_DNA"/>
</dbReference>
<proteinExistence type="predicted"/>
<feature type="compositionally biased region" description="Basic and acidic residues" evidence="1">
    <location>
        <begin position="205"/>
        <end position="219"/>
    </location>
</feature>